<dbReference type="EMBL" id="FOOU01000010">
    <property type="protein sequence ID" value="SFG63557.1"/>
    <property type="molecule type" value="Genomic_DNA"/>
</dbReference>
<keyword evidence="3" id="KW-0540">Nuclease</keyword>
<dbReference type="NCBIfam" id="NF009150">
    <property type="entry name" value="PRK12497.1-3"/>
    <property type="match status" value="1"/>
</dbReference>
<dbReference type="Pfam" id="PF02021">
    <property type="entry name" value="UPF0102"/>
    <property type="match status" value="1"/>
</dbReference>
<keyword evidence="3" id="KW-0255">Endonuclease</keyword>
<name>A0A1I2TJJ1_9GAMM</name>
<dbReference type="InterPro" id="IPR011335">
    <property type="entry name" value="Restrct_endonuc-II-like"/>
</dbReference>
<evidence type="ECO:0000313" key="4">
    <source>
        <dbReference type="Proteomes" id="UP000198623"/>
    </source>
</evidence>
<evidence type="ECO:0000313" key="3">
    <source>
        <dbReference type="EMBL" id="SFG63557.1"/>
    </source>
</evidence>
<dbReference type="PANTHER" id="PTHR34039:SF1">
    <property type="entry name" value="UPF0102 PROTEIN YRAN"/>
    <property type="match status" value="1"/>
</dbReference>
<evidence type="ECO:0000256" key="1">
    <source>
        <dbReference type="ARBA" id="ARBA00006738"/>
    </source>
</evidence>
<dbReference type="SUPFAM" id="SSF52980">
    <property type="entry name" value="Restriction endonuclease-like"/>
    <property type="match status" value="1"/>
</dbReference>
<dbReference type="GO" id="GO:0004519">
    <property type="term" value="F:endonuclease activity"/>
    <property type="evidence" value="ECO:0007669"/>
    <property type="project" value="UniProtKB-KW"/>
</dbReference>
<gene>
    <name evidence="3" type="ORF">SAMN05216175_11015</name>
</gene>
<organism evidence="3 4">
    <name type="scientific">Neptunomonas qingdaonensis</name>
    <dbReference type="NCBI Taxonomy" id="1045558"/>
    <lineage>
        <taxon>Bacteria</taxon>
        <taxon>Pseudomonadati</taxon>
        <taxon>Pseudomonadota</taxon>
        <taxon>Gammaproteobacteria</taxon>
        <taxon>Oceanospirillales</taxon>
        <taxon>Oceanospirillaceae</taxon>
        <taxon>Neptunomonas</taxon>
    </lineage>
</organism>
<dbReference type="Gene3D" id="3.40.1350.10">
    <property type="match status" value="1"/>
</dbReference>
<sequence>MDKQTRGKDAEQKAWHWLIKHGLKPVSRNYLCKLGEIDLILLDGATLVFVEVRYRADKRFGGAANSVTANKQHKIIRTAQHFLMTHSQFQQHNCRFDVIAYETPSEENKPMWYKDAFRL</sequence>
<dbReference type="InterPro" id="IPR011856">
    <property type="entry name" value="tRNA_endonuc-like_dom_sf"/>
</dbReference>
<dbReference type="NCBIfam" id="TIGR00252">
    <property type="entry name" value="YraN family protein"/>
    <property type="match status" value="1"/>
</dbReference>
<dbReference type="Proteomes" id="UP000198623">
    <property type="component" value="Unassembled WGS sequence"/>
</dbReference>
<dbReference type="GO" id="GO:0003676">
    <property type="term" value="F:nucleic acid binding"/>
    <property type="evidence" value="ECO:0007669"/>
    <property type="project" value="InterPro"/>
</dbReference>
<accession>A0A1I2TJJ1</accession>
<dbReference type="AlphaFoldDB" id="A0A1I2TJJ1"/>
<dbReference type="STRING" id="1045558.SAMN05216175_11015"/>
<protein>
    <recommendedName>
        <fullName evidence="2">UPF0102 protein SAMN05216175_11015</fullName>
    </recommendedName>
</protein>
<dbReference type="HAMAP" id="MF_00048">
    <property type="entry name" value="UPF0102"/>
    <property type="match status" value="1"/>
</dbReference>
<keyword evidence="4" id="KW-1185">Reference proteome</keyword>
<keyword evidence="3" id="KW-0378">Hydrolase</keyword>
<dbReference type="InterPro" id="IPR003509">
    <property type="entry name" value="UPF0102_YraN-like"/>
</dbReference>
<reference evidence="4" key="1">
    <citation type="submission" date="2016-10" db="EMBL/GenBank/DDBJ databases">
        <authorList>
            <person name="Varghese N."/>
            <person name="Submissions S."/>
        </authorList>
    </citation>
    <scope>NUCLEOTIDE SEQUENCE [LARGE SCALE GENOMIC DNA]</scope>
    <source>
        <strain evidence="4">CGMCC 1.10971</strain>
    </source>
</reference>
<evidence type="ECO:0000256" key="2">
    <source>
        <dbReference type="HAMAP-Rule" id="MF_00048"/>
    </source>
</evidence>
<dbReference type="OrthoDB" id="9794876at2"/>
<comment type="similarity">
    <text evidence="1 2">Belongs to the UPF0102 family.</text>
</comment>
<dbReference type="PANTHER" id="PTHR34039">
    <property type="entry name" value="UPF0102 PROTEIN YRAN"/>
    <property type="match status" value="1"/>
</dbReference>
<proteinExistence type="inferred from homology"/>
<dbReference type="RefSeq" id="WP_090728730.1">
    <property type="nucleotide sequence ID" value="NZ_FOOU01000010.1"/>
</dbReference>